<protein>
    <submittedName>
        <fullName evidence="9">AI-2E family transporter</fullName>
    </submittedName>
</protein>
<dbReference type="GO" id="GO:0005886">
    <property type="term" value="C:plasma membrane"/>
    <property type="evidence" value="ECO:0007669"/>
    <property type="project" value="UniProtKB-SubCell"/>
</dbReference>
<keyword evidence="3" id="KW-0813">Transport</keyword>
<reference evidence="9" key="1">
    <citation type="submission" date="2020-08" db="EMBL/GenBank/DDBJ databases">
        <title>Genome public.</title>
        <authorList>
            <person name="Liu C."/>
            <person name="Sun Q."/>
        </authorList>
    </citation>
    <scope>NUCLEOTIDE SEQUENCE</scope>
    <source>
        <strain evidence="9">NSJ-64</strain>
    </source>
</reference>
<evidence type="ECO:0000256" key="2">
    <source>
        <dbReference type="ARBA" id="ARBA00009773"/>
    </source>
</evidence>
<dbReference type="Pfam" id="PF01594">
    <property type="entry name" value="AI-2E_transport"/>
    <property type="match status" value="1"/>
</dbReference>
<name>A0A926ESD6_9FIRM</name>
<evidence type="ECO:0000313" key="9">
    <source>
        <dbReference type="EMBL" id="MBC8585400.1"/>
    </source>
</evidence>
<feature type="transmembrane region" description="Helical" evidence="8">
    <location>
        <begin position="296"/>
        <end position="315"/>
    </location>
</feature>
<evidence type="ECO:0000256" key="1">
    <source>
        <dbReference type="ARBA" id="ARBA00004651"/>
    </source>
</evidence>
<dbReference type="PANTHER" id="PTHR21716:SF53">
    <property type="entry name" value="PERMEASE PERM-RELATED"/>
    <property type="match status" value="1"/>
</dbReference>
<keyword evidence="5 8" id="KW-0812">Transmembrane</keyword>
<evidence type="ECO:0000313" key="10">
    <source>
        <dbReference type="Proteomes" id="UP000623678"/>
    </source>
</evidence>
<comment type="caution">
    <text evidence="9">The sequence shown here is derived from an EMBL/GenBank/DDBJ whole genome shotgun (WGS) entry which is preliminary data.</text>
</comment>
<accession>A0A926ESD6</accession>
<feature type="transmembrane region" description="Helical" evidence="8">
    <location>
        <begin position="167"/>
        <end position="193"/>
    </location>
</feature>
<evidence type="ECO:0000256" key="7">
    <source>
        <dbReference type="ARBA" id="ARBA00023136"/>
    </source>
</evidence>
<dbReference type="AlphaFoldDB" id="A0A926ESD6"/>
<evidence type="ECO:0000256" key="3">
    <source>
        <dbReference type="ARBA" id="ARBA00022448"/>
    </source>
</evidence>
<keyword evidence="10" id="KW-1185">Reference proteome</keyword>
<keyword evidence="4" id="KW-1003">Cell membrane</keyword>
<keyword evidence="6 8" id="KW-1133">Transmembrane helix</keyword>
<evidence type="ECO:0000256" key="8">
    <source>
        <dbReference type="SAM" id="Phobius"/>
    </source>
</evidence>
<keyword evidence="7 8" id="KW-0472">Membrane</keyword>
<dbReference type="PANTHER" id="PTHR21716">
    <property type="entry name" value="TRANSMEMBRANE PROTEIN"/>
    <property type="match status" value="1"/>
</dbReference>
<proteinExistence type="inferred from homology"/>
<dbReference type="EMBL" id="JACRTD010000004">
    <property type="protein sequence ID" value="MBC8585400.1"/>
    <property type="molecule type" value="Genomic_DNA"/>
</dbReference>
<organism evidence="9 10">
    <name type="scientific">Youxingia wuxianensis</name>
    <dbReference type="NCBI Taxonomy" id="2763678"/>
    <lineage>
        <taxon>Bacteria</taxon>
        <taxon>Bacillati</taxon>
        <taxon>Bacillota</taxon>
        <taxon>Clostridia</taxon>
        <taxon>Eubacteriales</taxon>
        <taxon>Oscillospiraceae</taxon>
        <taxon>Youxingia</taxon>
    </lineage>
</organism>
<comment type="similarity">
    <text evidence="2">Belongs to the autoinducer-2 exporter (AI-2E) (TC 2.A.86) family.</text>
</comment>
<comment type="subcellular location">
    <subcellularLocation>
        <location evidence="1">Cell membrane</location>
        <topology evidence="1">Multi-pass membrane protein</topology>
    </subcellularLocation>
</comment>
<dbReference type="InterPro" id="IPR002549">
    <property type="entry name" value="AI-2E-like"/>
</dbReference>
<feature type="transmembrane region" description="Helical" evidence="8">
    <location>
        <begin position="327"/>
        <end position="357"/>
    </location>
</feature>
<evidence type="ECO:0000256" key="5">
    <source>
        <dbReference type="ARBA" id="ARBA00022692"/>
    </source>
</evidence>
<feature type="transmembrane region" description="Helical" evidence="8">
    <location>
        <begin position="271"/>
        <end position="289"/>
    </location>
</feature>
<evidence type="ECO:0000256" key="6">
    <source>
        <dbReference type="ARBA" id="ARBA00022989"/>
    </source>
</evidence>
<dbReference type="Proteomes" id="UP000623678">
    <property type="component" value="Unassembled WGS sequence"/>
</dbReference>
<feature type="transmembrane region" description="Helical" evidence="8">
    <location>
        <begin position="40"/>
        <end position="60"/>
    </location>
</feature>
<sequence>MDKSKIKGYLLVSAFTVLLYLGLTNLDALAKTIKAGLSLFMPFILGMVIAFVLNYLLCAFEEKLYRPVWEKYPRAAKFKRPISLVSTYLILIIGISVLLVVVIPQLATSIVTLANNVPSYLNSLQKMVEDLITKLNIQPQIWEQLMEQLNKAVEWVLQFIIDAMPRMINLVISVSGGVMDTMIAMIVSIYLLLSKEKLVNQVSMINRAFLPQPAARQTSRISRVIVETFGKYVTGQITDALIIGVVSVIGLSILQFPYAMLIGVVMGITNVIPFFGPFIGAVPGFFIILMIDPLKAVWYILFVVIVQQVDGNIIAPKIIGESVGLPPLWVLFSVTVGGGLFGVLGMILGTPVFAVIYRLIREAVYQRAPSRQSPEPEKEV</sequence>
<feature type="transmembrane region" description="Helical" evidence="8">
    <location>
        <begin position="240"/>
        <end position="265"/>
    </location>
</feature>
<gene>
    <name evidence="9" type="ORF">H8705_07370</name>
</gene>
<feature type="transmembrane region" description="Helical" evidence="8">
    <location>
        <begin position="81"/>
        <end position="103"/>
    </location>
</feature>
<dbReference type="GO" id="GO:0055085">
    <property type="term" value="P:transmembrane transport"/>
    <property type="evidence" value="ECO:0007669"/>
    <property type="project" value="TreeGrafter"/>
</dbReference>
<dbReference type="RefSeq" id="WP_262395181.1">
    <property type="nucleotide sequence ID" value="NZ_JACRTD010000004.1"/>
</dbReference>
<evidence type="ECO:0000256" key="4">
    <source>
        <dbReference type="ARBA" id="ARBA00022475"/>
    </source>
</evidence>